<protein>
    <submittedName>
        <fullName evidence="2">CoA-binding protein</fullName>
    </submittedName>
</protein>
<reference evidence="2 3" key="1">
    <citation type="submission" date="2016-08" db="EMBL/GenBank/DDBJ databases">
        <title>Draft genome of the agarase producing Sphingomonas sp. MCT13.</title>
        <authorList>
            <person name="D'Andrea M.M."/>
            <person name="Rossolini G.M."/>
            <person name="Thaller M.C."/>
        </authorList>
    </citation>
    <scope>NUCLEOTIDE SEQUENCE [LARGE SCALE GENOMIC DNA]</scope>
    <source>
        <strain evidence="2 3">MCT13</strain>
    </source>
</reference>
<dbReference type="InterPro" id="IPR036291">
    <property type="entry name" value="NAD(P)-bd_dom_sf"/>
</dbReference>
<dbReference type="Gene3D" id="3.40.50.720">
    <property type="entry name" value="NAD(P)-binding Rossmann-like Domain"/>
    <property type="match status" value="1"/>
</dbReference>
<feature type="domain" description="CoA-binding" evidence="1">
    <location>
        <begin position="12"/>
        <end position="107"/>
    </location>
</feature>
<evidence type="ECO:0000259" key="1">
    <source>
        <dbReference type="SMART" id="SM00881"/>
    </source>
</evidence>
<dbReference type="STRING" id="1888892.BFL28_15780"/>
<organism evidence="2 3">
    <name type="scientific">Sphingomonas turrisvirgatae</name>
    <dbReference type="NCBI Taxonomy" id="1888892"/>
    <lineage>
        <taxon>Bacteria</taxon>
        <taxon>Pseudomonadati</taxon>
        <taxon>Pseudomonadota</taxon>
        <taxon>Alphaproteobacteria</taxon>
        <taxon>Sphingomonadales</taxon>
        <taxon>Sphingomonadaceae</taxon>
        <taxon>Sphingomonas</taxon>
    </lineage>
</organism>
<accession>A0A1E3LZ38</accession>
<evidence type="ECO:0000313" key="3">
    <source>
        <dbReference type="Proteomes" id="UP000094487"/>
    </source>
</evidence>
<dbReference type="SUPFAM" id="SSF51735">
    <property type="entry name" value="NAD(P)-binding Rossmann-fold domains"/>
    <property type="match status" value="1"/>
</dbReference>
<proteinExistence type="predicted"/>
<name>A0A1E3LZ38_9SPHN</name>
<dbReference type="PANTHER" id="PTHR33303:SF2">
    <property type="entry name" value="COA-BINDING DOMAIN-CONTAINING PROTEIN"/>
    <property type="match status" value="1"/>
</dbReference>
<dbReference type="Pfam" id="PF13380">
    <property type="entry name" value="CoA_binding_2"/>
    <property type="match status" value="1"/>
</dbReference>
<dbReference type="InterPro" id="IPR003781">
    <property type="entry name" value="CoA-bd"/>
</dbReference>
<dbReference type="SMART" id="SM00881">
    <property type="entry name" value="CoA_binding"/>
    <property type="match status" value="1"/>
</dbReference>
<sequence>MPLTSGDEIKALLESARTIAMVGASDRPDRPSYGVMRMLQGHGYRVIPVNPQITGEHVHGEFVFRELAQIGEPIDIVDIFRRPQAAGEAVDEAIAVGAKAVWMQLGVINDEAAARAEAAGLKVVMDRCPAIEIPRLGVARIETD</sequence>
<dbReference type="Proteomes" id="UP000094487">
    <property type="component" value="Unassembled WGS sequence"/>
</dbReference>
<keyword evidence="3" id="KW-1185">Reference proteome</keyword>
<dbReference type="PANTHER" id="PTHR33303">
    <property type="entry name" value="CYTOPLASMIC PROTEIN-RELATED"/>
    <property type="match status" value="1"/>
</dbReference>
<gene>
    <name evidence="2" type="ORF">BFL28_15780</name>
</gene>
<evidence type="ECO:0000313" key="2">
    <source>
        <dbReference type="EMBL" id="ODP38080.1"/>
    </source>
</evidence>
<dbReference type="AlphaFoldDB" id="A0A1E3LZ38"/>
<dbReference type="RefSeq" id="WP_069320225.1">
    <property type="nucleotide sequence ID" value="NZ_MDDS01000020.1"/>
</dbReference>
<comment type="caution">
    <text evidence="2">The sequence shown here is derived from an EMBL/GenBank/DDBJ whole genome shotgun (WGS) entry which is preliminary data.</text>
</comment>
<dbReference type="EMBL" id="MDDS01000020">
    <property type="protein sequence ID" value="ODP38080.1"/>
    <property type="molecule type" value="Genomic_DNA"/>
</dbReference>
<dbReference type="OrthoDB" id="9804695at2"/>